<dbReference type="GO" id="GO:0008115">
    <property type="term" value="F:sarcosine oxidase activity"/>
    <property type="evidence" value="ECO:0007669"/>
    <property type="project" value="InterPro"/>
</dbReference>
<dbReference type="InterPro" id="IPR038561">
    <property type="entry name" value="SoxD_sf"/>
</dbReference>
<dbReference type="STRING" id="571298.SAMN04488026_103718"/>
<proteinExistence type="predicted"/>
<dbReference type="InterPro" id="IPR006279">
    <property type="entry name" value="SoxD"/>
</dbReference>
<name>A0A1G9AV50_9RHOB</name>
<organism evidence="1 2">
    <name type="scientific">Aliiruegeria lutimaris</name>
    <dbReference type="NCBI Taxonomy" id="571298"/>
    <lineage>
        <taxon>Bacteria</taxon>
        <taxon>Pseudomonadati</taxon>
        <taxon>Pseudomonadota</taxon>
        <taxon>Alphaproteobacteria</taxon>
        <taxon>Rhodobacterales</taxon>
        <taxon>Roseobacteraceae</taxon>
        <taxon>Aliiruegeria</taxon>
    </lineage>
</organism>
<accession>A0A1G9AV50</accession>
<evidence type="ECO:0000313" key="1">
    <source>
        <dbReference type="EMBL" id="SDK31152.1"/>
    </source>
</evidence>
<dbReference type="AlphaFoldDB" id="A0A1G9AV50"/>
<dbReference type="Pfam" id="PF04267">
    <property type="entry name" value="SoxD"/>
    <property type="match status" value="1"/>
</dbReference>
<reference evidence="1 2" key="1">
    <citation type="submission" date="2016-10" db="EMBL/GenBank/DDBJ databases">
        <authorList>
            <person name="de Groot N.N."/>
        </authorList>
    </citation>
    <scope>NUCLEOTIDE SEQUENCE [LARGE SCALE GENOMIC DNA]</scope>
    <source>
        <strain evidence="1 2">DSM 25294</strain>
    </source>
</reference>
<dbReference type="OrthoDB" id="5420070at2"/>
<dbReference type="GO" id="GO:0046653">
    <property type="term" value="P:tetrahydrofolate metabolic process"/>
    <property type="evidence" value="ECO:0007669"/>
    <property type="project" value="InterPro"/>
</dbReference>
<dbReference type="EMBL" id="FNEK01000037">
    <property type="protein sequence ID" value="SDK31152.1"/>
    <property type="molecule type" value="Genomic_DNA"/>
</dbReference>
<sequence length="88" mass="9574">MLIPCPLCGARDLREFTPKGAAVTLHRPDVGAGLDAWNDYLHLRDNPAGPTRELWWHGSGCGAWLVVERNTLTHEVSGARLAEEEAGA</sequence>
<keyword evidence="2" id="KW-1185">Reference proteome</keyword>
<evidence type="ECO:0000313" key="2">
    <source>
        <dbReference type="Proteomes" id="UP000199382"/>
    </source>
</evidence>
<gene>
    <name evidence="1" type="ORF">SAMN04488026_103718</name>
</gene>
<protein>
    <submittedName>
        <fullName evidence="1">Sarcosine oxidase subunit delta</fullName>
    </submittedName>
</protein>
<dbReference type="Gene3D" id="3.30.2270.10">
    <property type="entry name" value="Folate-binding superfamily"/>
    <property type="match status" value="1"/>
</dbReference>
<dbReference type="Proteomes" id="UP000199382">
    <property type="component" value="Unassembled WGS sequence"/>
</dbReference>
<dbReference type="RefSeq" id="WP_093158726.1">
    <property type="nucleotide sequence ID" value="NZ_FNEK01000037.1"/>
</dbReference>